<dbReference type="KEGG" id="vg:54975714"/>
<gene>
    <name evidence="1" type="primary">gp23_1</name>
</gene>
<keyword evidence="1" id="KW-0378">Hydrolase</keyword>
<evidence type="ECO:0000313" key="2">
    <source>
        <dbReference type="Proteomes" id="UP000223044"/>
    </source>
</evidence>
<dbReference type="SUPFAM" id="SSF52540">
    <property type="entry name" value="P-loop containing nucleoside triphosphate hydrolases"/>
    <property type="match status" value="1"/>
</dbReference>
<keyword evidence="1" id="KW-0067">ATP-binding</keyword>
<keyword evidence="1" id="KW-0347">Helicase</keyword>
<accession>A0A0P0UVS0</accession>
<dbReference type="Proteomes" id="UP000223044">
    <property type="component" value="Segment"/>
</dbReference>
<dbReference type="RefSeq" id="YP_009785643.1">
    <property type="nucleotide sequence ID" value="NC_047758.1"/>
</dbReference>
<dbReference type="EMBL" id="LC063634">
    <property type="protein sequence ID" value="BAS69528.1"/>
    <property type="molecule type" value="Genomic_DNA"/>
</dbReference>
<dbReference type="Pfam" id="PF13481">
    <property type="entry name" value="AAA_25"/>
    <property type="match status" value="1"/>
</dbReference>
<dbReference type="GO" id="GO:0004386">
    <property type="term" value="F:helicase activity"/>
    <property type="evidence" value="ECO:0007669"/>
    <property type="project" value="UniProtKB-KW"/>
</dbReference>
<sequence>MDKLILSVLRDRGKFRQLRGAVPDDLVGQETLSMLAWYDCWFKAFPERDTVDTDSLRTLFNLRVGQSIDDNQRAIMSLLFRKLDEPVDQHEVEGITAQLYERDFKGKAAALINRYDNGDEIDLTFELNRLAHENMRRISASSPASYIDDPIEDILNDFQGDRGLKLVTQLLRSSVGGLQGGDSVAIAGRPDKGKTSLLAANLVNFAPQLEALGWGGRPMLWLNNEGSGRRIIPRIYQAALKCTFTEMVSKSNAGILVPEYQAAMHNQRILVKDMHGATLGQIEQVIEELKPCVVVYDMLANFRMPSAGGGNKTDALEQMWQEVREQAVRHDFVAFPTVQISADGDDQMYPPYSALKDSKTGIQGATDVILMMGALNAIEVDSVRGFSTPKNKRQMQGTPSNTPGQVFFDKERCEFTDGNT</sequence>
<dbReference type="Gene3D" id="3.40.50.300">
    <property type="entry name" value="P-loop containing nucleotide triphosphate hydrolases"/>
    <property type="match status" value="1"/>
</dbReference>
<dbReference type="InterPro" id="IPR027417">
    <property type="entry name" value="P-loop_NTPase"/>
</dbReference>
<keyword evidence="2" id="KW-1185">Reference proteome</keyword>
<reference evidence="1 2" key="1">
    <citation type="journal article" date="2016" name="Genome Announc.">
        <title>Genome Sequence of Pectobacterium carotovorum Phage PPWS1, Isolated from Japanese Horseradish [Eutrema japonicum (Miq.) Koidz] Showing Soft-Rot Symptoms.</title>
        <authorList>
            <person name="Hirata H."/>
            <person name="Kashihara M."/>
            <person name="Horiike T."/>
            <person name="Suzuki T."/>
            <person name="Dohra H."/>
            <person name="Netsu O."/>
            <person name="Tsuyumu S."/>
        </authorList>
    </citation>
    <scope>NUCLEOTIDE SEQUENCE [LARGE SCALE GENOMIC DNA]</scope>
</reference>
<protein>
    <submittedName>
        <fullName evidence="1">DNA helicase</fullName>
    </submittedName>
</protein>
<name>A0A0P0UVS0_9CAUD</name>
<proteinExistence type="predicted"/>
<evidence type="ECO:0000313" key="1">
    <source>
        <dbReference type="EMBL" id="BAS69528.1"/>
    </source>
</evidence>
<organism evidence="1 2">
    <name type="scientific">Pectobacterium phage PPWS1</name>
    <dbReference type="NCBI Taxonomy" id="1685500"/>
    <lineage>
        <taxon>Viruses</taxon>
        <taxon>Duplodnaviria</taxon>
        <taxon>Heunggongvirae</taxon>
        <taxon>Uroviricota</taxon>
        <taxon>Caudoviricetes</taxon>
        <taxon>Autographivirales</taxon>
        <taxon>Autoscriptoviridae</taxon>
        <taxon>Corkvirinae</taxon>
        <taxon>Kotilavirus</taxon>
        <taxon>Kotilavirus PPWS1</taxon>
    </lineage>
</organism>
<keyword evidence="1" id="KW-0547">Nucleotide-binding</keyword>
<dbReference type="GeneID" id="54975714"/>